<evidence type="ECO:0000256" key="9">
    <source>
        <dbReference type="ARBA" id="ARBA00023136"/>
    </source>
</evidence>
<dbReference type="Proteomes" id="UP000734854">
    <property type="component" value="Unassembled WGS sequence"/>
</dbReference>
<evidence type="ECO:0000256" key="5">
    <source>
        <dbReference type="ARBA" id="ARBA00022692"/>
    </source>
</evidence>
<feature type="domain" description="CASP C-terminal" evidence="12">
    <location>
        <begin position="431"/>
        <end position="603"/>
    </location>
</feature>
<dbReference type="EMBL" id="JACMSC010000021">
    <property type="protein sequence ID" value="KAG6470701.1"/>
    <property type="molecule type" value="Genomic_DNA"/>
</dbReference>
<accession>A0A8J5ETQ0</accession>
<evidence type="ECO:0000256" key="7">
    <source>
        <dbReference type="ARBA" id="ARBA00023034"/>
    </source>
</evidence>
<keyword evidence="7" id="KW-0333">Golgi apparatus</keyword>
<proteinExistence type="inferred from homology"/>
<dbReference type="InterPro" id="IPR057476">
    <property type="entry name" value="Cux_N"/>
</dbReference>
<comment type="subcellular location">
    <subcellularLocation>
        <location evidence="1">Golgi apparatus membrane</location>
        <topology evidence="1">Single-pass type IV membrane protein</topology>
    </subcellularLocation>
</comment>
<dbReference type="AlphaFoldDB" id="A0A8J5ETQ0"/>
<evidence type="ECO:0000256" key="3">
    <source>
        <dbReference type="ARBA" id="ARBA00018691"/>
    </source>
</evidence>
<feature type="compositionally biased region" description="Basic and acidic residues" evidence="11">
    <location>
        <begin position="682"/>
        <end position="693"/>
    </location>
</feature>
<evidence type="ECO:0000313" key="14">
    <source>
        <dbReference type="EMBL" id="KAG6470701.1"/>
    </source>
</evidence>
<keyword evidence="4" id="KW-0813">Transport</keyword>
<feature type="region of interest" description="Disordered" evidence="11">
    <location>
        <begin position="876"/>
        <end position="960"/>
    </location>
</feature>
<feature type="coiled-coil region" evidence="10">
    <location>
        <begin position="76"/>
        <end position="103"/>
    </location>
</feature>
<evidence type="ECO:0000259" key="12">
    <source>
        <dbReference type="Pfam" id="PF08172"/>
    </source>
</evidence>
<feature type="coiled-coil region" evidence="10">
    <location>
        <begin position="415"/>
        <end position="456"/>
    </location>
</feature>
<evidence type="ECO:0000256" key="4">
    <source>
        <dbReference type="ARBA" id="ARBA00022448"/>
    </source>
</evidence>
<feature type="coiled-coil region" evidence="10">
    <location>
        <begin position="303"/>
        <end position="355"/>
    </location>
</feature>
<dbReference type="Pfam" id="PF08172">
    <property type="entry name" value="CASP_C"/>
    <property type="match status" value="1"/>
</dbReference>
<dbReference type="GO" id="GO:0000139">
    <property type="term" value="C:Golgi membrane"/>
    <property type="evidence" value="ECO:0007669"/>
    <property type="project" value="UniProtKB-SubCell"/>
</dbReference>
<keyword evidence="8 10" id="KW-0175">Coiled coil</keyword>
<feature type="compositionally biased region" description="Basic and acidic residues" evidence="11">
    <location>
        <begin position="885"/>
        <end position="930"/>
    </location>
</feature>
<comment type="similarity">
    <text evidence="2">Belongs to the CASP family.</text>
</comment>
<organism evidence="14 15">
    <name type="scientific">Zingiber officinale</name>
    <name type="common">Ginger</name>
    <name type="synonym">Amomum zingiber</name>
    <dbReference type="NCBI Taxonomy" id="94328"/>
    <lineage>
        <taxon>Eukaryota</taxon>
        <taxon>Viridiplantae</taxon>
        <taxon>Streptophyta</taxon>
        <taxon>Embryophyta</taxon>
        <taxon>Tracheophyta</taxon>
        <taxon>Spermatophyta</taxon>
        <taxon>Magnoliopsida</taxon>
        <taxon>Liliopsida</taxon>
        <taxon>Zingiberales</taxon>
        <taxon>Zingiberaceae</taxon>
        <taxon>Zingiber</taxon>
    </lineage>
</organism>
<name>A0A8J5ETQ0_ZINOF</name>
<evidence type="ECO:0000256" key="10">
    <source>
        <dbReference type="SAM" id="Coils"/>
    </source>
</evidence>
<evidence type="ECO:0000256" key="2">
    <source>
        <dbReference type="ARBA" id="ARBA00006415"/>
    </source>
</evidence>
<dbReference type="Pfam" id="PF25398">
    <property type="entry name" value="CUX1_N"/>
    <property type="match status" value="1"/>
</dbReference>
<keyword evidence="15" id="KW-1185">Reference proteome</keyword>
<dbReference type="InterPro" id="IPR012955">
    <property type="entry name" value="CASP_C"/>
</dbReference>
<protein>
    <recommendedName>
        <fullName evidence="3">Protein CASP</fullName>
    </recommendedName>
</protein>
<keyword evidence="9" id="KW-0472">Membrane</keyword>
<feature type="region of interest" description="Disordered" evidence="11">
    <location>
        <begin position="672"/>
        <end position="715"/>
    </location>
</feature>
<evidence type="ECO:0000256" key="1">
    <source>
        <dbReference type="ARBA" id="ARBA00004409"/>
    </source>
</evidence>
<comment type="caution">
    <text evidence="14">The sequence shown here is derived from an EMBL/GenBank/DDBJ whole genome shotgun (WGS) entry which is preliminary data.</text>
</comment>
<evidence type="ECO:0000256" key="11">
    <source>
        <dbReference type="SAM" id="MobiDB-lite"/>
    </source>
</evidence>
<evidence type="ECO:0000259" key="13">
    <source>
        <dbReference type="Pfam" id="PF25398"/>
    </source>
</evidence>
<feature type="domain" description="Cux N-terminal" evidence="13">
    <location>
        <begin position="18"/>
        <end position="127"/>
    </location>
</feature>
<dbReference type="GO" id="GO:0006891">
    <property type="term" value="P:intra-Golgi vesicle-mediated transport"/>
    <property type="evidence" value="ECO:0007669"/>
    <property type="project" value="InterPro"/>
</dbReference>
<feature type="coiled-coil region" evidence="10">
    <location>
        <begin position="133"/>
        <end position="228"/>
    </location>
</feature>
<dbReference type="PANTHER" id="PTHR14043:SF2">
    <property type="entry name" value="HOMEOBOX PROTEIN CUT"/>
    <property type="match status" value="1"/>
</dbReference>
<reference evidence="14 15" key="1">
    <citation type="submission" date="2020-08" db="EMBL/GenBank/DDBJ databases">
        <title>Plant Genome Project.</title>
        <authorList>
            <person name="Zhang R.-G."/>
        </authorList>
    </citation>
    <scope>NUCLEOTIDE SEQUENCE [LARGE SCALE GENOMIC DNA]</scope>
    <source>
        <tissue evidence="14">Rhizome</tissue>
    </source>
</reference>
<keyword evidence="6" id="KW-1133">Transmembrane helix</keyword>
<gene>
    <name evidence="14" type="ORF">ZIOFF_071778</name>
</gene>
<evidence type="ECO:0000256" key="6">
    <source>
        <dbReference type="ARBA" id="ARBA00022989"/>
    </source>
</evidence>
<evidence type="ECO:0000256" key="8">
    <source>
        <dbReference type="ARBA" id="ARBA00023054"/>
    </source>
</evidence>
<evidence type="ECO:0000313" key="15">
    <source>
        <dbReference type="Proteomes" id="UP000734854"/>
    </source>
</evidence>
<keyword evidence="5" id="KW-0812">Transmembrane</keyword>
<dbReference type="PANTHER" id="PTHR14043">
    <property type="entry name" value="CCAAT DISPLACEMENT PROTEIN-RELATED"/>
    <property type="match status" value="1"/>
</dbReference>
<sequence>MEASQSGPERDRGSGLPSSINVVCSFWRDFDLEKERSGLDEQGLKIAENQEVSQKNRRKLAESTRDFKKASADDKLNLFNSLLKSYQEEVDNLTKRAKFGENSFLNIYQKLYEAPDPYPALASIAHKLTSLGNQDQDQKLLEIESENRKMKLELEEYRSEATHLRNQQATIRRLEERNRQLEQQMEEKVREIVEIKQRSLAEENQKTLEVLKERELLMQDQLRQAKESVINMQKLHEIAQSQLFELRTQSDPRSHINFSSSVEEESAAKEAEGLLRSQVQSTDEINEDKKSDVEMNIMLESSLNAKEKIISELNMELHNMESTLLNEREQHLNEIKKLNALINEKDSTLLEIRRELQERPTTRLVDDLRKKVKILQAVGYNSIEAEDWELASTGEEMSKLESLLLDKNRKMEHELTQLKVKISEKTSILEAAEAKIAELTAKVDEQQKLITKLEDDILKGYNSTERRGSLNDWDIQEVGSNDVSEVIFQVQITDSQLQIKTKVRCSRSYVTSVTVSEHAYEHQKRHEVRQLKEKMGTLVVELENTKADNVKLYGKIRYVQDYNLEKRPKKFAEDIETGNSDVESKYKKMYEDDINPFAAFSKKLIQLLILPKLPNAYDLFRLLGLSHLSSQFDWVIWSTDLLDLMSALSYQRATPEAILDAVLAMATGEQLSLSSSGGKHPRSSDDHCAEASSKRRKHRHHHHSCRRHRHRSKQGCEIGEDARATSPADHAVAGSSVVPMPVDDKIEEGEIFEEDELRPEINGETVEGFKLGGGSDAESADINSSGVDADTNPVGFILHASSDTPFTQSMKVFAHNQDVPKTDISRRSGRAIYDEDTLALKIENVPLIIVEKDITFQEKAKQRQLKSSENDVNDAKFYVTSKSPVSREHSHSINPGKEDDFGRRYSDNDSEMPDSRDYMDSRDTCRRQSDSNKCIPSERLSNKYHEIGRSQSSKGFHDKE</sequence>
<feature type="compositionally biased region" description="Basic residues" evidence="11">
    <location>
        <begin position="694"/>
        <end position="713"/>
    </location>
</feature>